<dbReference type="AlphaFoldDB" id="A0A2D4F2F1"/>
<name>A0A2D4F2F1_MICCO</name>
<protein>
    <submittedName>
        <fullName evidence="1">Uncharacterized protein</fullName>
    </submittedName>
</protein>
<organism evidence="1">
    <name type="scientific">Micrurus corallinus</name>
    <name type="common">Brazilian coral snake</name>
    <dbReference type="NCBI Taxonomy" id="54390"/>
    <lineage>
        <taxon>Eukaryota</taxon>
        <taxon>Metazoa</taxon>
        <taxon>Chordata</taxon>
        <taxon>Craniata</taxon>
        <taxon>Vertebrata</taxon>
        <taxon>Euteleostomi</taxon>
        <taxon>Lepidosauria</taxon>
        <taxon>Squamata</taxon>
        <taxon>Bifurcata</taxon>
        <taxon>Unidentata</taxon>
        <taxon>Episquamata</taxon>
        <taxon>Toxicofera</taxon>
        <taxon>Serpentes</taxon>
        <taxon>Colubroidea</taxon>
        <taxon>Elapidae</taxon>
        <taxon>Elapinae</taxon>
        <taxon>Micrurus</taxon>
    </lineage>
</organism>
<sequence length="153" mass="16893">MRNQGKWRWLLKAEAVTGNDVTGCGKSSAGGEKTRLDESSEMSEMRRARRAVVMAASSCHCPLAKQVMVKALSIIAVGGKDYNLDRVFFDIFSPVLPLLLKVLFTTAGRFEQTFEEILVWTCFGCRLWAFRCGLLAHFSGIIALPHPIVNGGI</sequence>
<accession>A0A2D4F2F1</accession>
<reference evidence="1" key="1">
    <citation type="submission" date="2017-07" db="EMBL/GenBank/DDBJ databases">
        <authorList>
            <person name="Mikheyev A."/>
            <person name="Grau M."/>
        </authorList>
    </citation>
    <scope>NUCLEOTIDE SEQUENCE</scope>
    <source>
        <tissue evidence="1">Venom_gland</tissue>
    </source>
</reference>
<evidence type="ECO:0000313" key="1">
    <source>
        <dbReference type="EMBL" id="LAA41658.1"/>
    </source>
</evidence>
<proteinExistence type="predicted"/>
<reference evidence="1" key="2">
    <citation type="submission" date="2017-11" db="EMBL/GenBank/DDBJ databases">
        <title>Coralsnake Venomics: Analyses of Venom Gland Transcriptomes and Proteomes of Six Brazilian Taxa.</title>
        <authorList>
            <person name="Aird S.D."/>
            <person name="Jorge da Silva N."/>
            <person name="Qiu L."/>
            <person name="Villar-Briones A."/>
            <person name="Aparecida-Saddi V."/>
            <person name="Campos-Telles M.P."/>
            <person name="Grau M."/>
            <person name="Mikheyev A.S."/>
        </authorList>
    </citation>
    <scope>NUCLEOTIDE SEQUENCE</scope>
    <source>
        <tissue evidence="1">Venom_gland</tissue>
    </source>
</reference>
<dbReference type="EMBL" id="IACJ01048959">
    <property type="protein sequence ID" value="LAA41658.1"/>
    <property type="molecule type" value="Transcribed_RNA"/>
</dbReference>